<accession>A0AA40K3W2</accession>
<dbReference type="AlphaFoldDB" id="A0AA40K3W2"/>
<name>A0AA40K3W2_9PEZI</name>
<evidence type="ECO:0000313" key="2">
    <source>
        <dbReference type="Proteomes" id="UP001172159"/>
    </source>
</evidence>
<organism evidence="1 2">
    <name type="scientific">Apiosordaria backusii</name>
    <dbReference type="NCBI Taxonomy" id="314023"/>
    <lineage>
        <taxon>Eukaryota</taxon>
        <taxon>Fungi</taxon>
        <taxon>Dikarya</taxon>
        <taxon>Ascomycota</taxon>
        <taxon>Pezizomycotina</taxon>
        <taxon>Sordariomycetes</taxon>
        <taxon>Sordariomycetidae</taxon>
        <taxon>Sordariales</taxon>
        <taxon>Lasiosphaeriaceae</taxon>
        <taxon>Apiosordaria</taxon>
    </lineage>
</organism>
<reference evidence="1" key="1">
    <citation type="submission" date="2023-06" db="EMBL/GenBank/DDBJ databases">
        <title>Genome-scale phylogeny and comparative genomics of the fungal order Sordariales.</title>
        <authorList>
            <consortium name="Lawrence Berkeley National Laboratory"/>
            <person name="Hensen N."/>
            <person name="Bonometti L."/>
            <person name="Westerberg I."/>
            <person name="Brannstrom I.O."/>
            <person name="Guillou S."/>
            <person name="Cros-Aarteil S."/>
            <person name="Calhoun S."/>
            <person name="Haridas S."/>
            <person name="Kuo A."/>
            <person name="Mondo S."/>
            <person name="Pangilinan J."/>
            <person name="Riley R."/>
            <person name="Labutti K."/>
            <person name="Andreopoulos B."/>
            <person name="Lipzen A."/>
            <person name="Chen C."/>
            <person name="Yanf M."/>
            <person name="Daum C."/>
            <person name="Ng V."/>
            <person name="Clum A."/>
            <person name="Steindorff A."/>
            <person name="Ohm R."/>
            <person name="Martin F."/>
            <person name="Silar P."/>
            <person name="Natvig D."/>
            <person name="Lalanne C."/>
            <person name="Gautier V."/>
            <person name="Ament-Velasquez S.L."/>
            <person name="Kruys A."/>
            <person name="Hutchinson M.I."/>
            <person name="Powell A.J."/>
            <person name="Barry K."/>
            <person name="Miller A.N."/>
            <person name="Grigoriev I.V."/>
            <person name="Debuchy R."/>
            <person name="Gladieux P."/>
            <person name="Thoren M.H."/>
            <person name="Johannesson H."/>
        </authorList>
    </citation>
    <scope>NUCLEOTIDE SEQUENCE</scope>
    <source>
        <strain evidence="1">CBS 540.89</strain>
    </source>
</reference>
<proteinExistence type="predicted"/>
<gene>
    <name evidence="1" type="ORF">B0T21DRAFT_344855</name>
</gene>
<sequence>MSHMKLFLVPWSNGYRSSVISLALGSEASKFEPWVPVHGYRGRCSWQKGRMAGLLWRCGSAGAKAPVLGPDGFIKDSFPLHIDSLGMLPDPTEDFVVDYRWLHRRKLWITDGWEFESLPQYFRPRLTIAADRMLEFVEEIPGNFKIYGRVDWSTELVISWNESASCFMIEDLVECETFKVSKDHVLLTLKCLHETGKWRQGGEDIEL</sequence>
<protein>
    <submittedName>
        <fullName evidence="1">Uncharacterized protein</fullName>
    </submittedName>
</protein>
<evidence type="ECO:0000313" key="1">
    <source>
        <dbReference type="EMBL" id="KAK0744692.1"/>
    </source>
</evidence>
<dbReference type="EMBL" id="JAUKTV010000002">
    <property type="protein sequence ID" value="KAK0744692.1"/>
    <property type="molecule type" value="Genomic_DNA"/>
</dbReference>
<keyword evidence="2" id="KW-1185">Reference proteome</keyword>
<comment type="caution">
    <text evidence="1">The sequence shown here is derived from an EMBL/GenBank/DDBJ whole genome shotgun (WGS) entry which is preliminary data.</text>
</comment>
<dbReference type="Proteomes" id="UP001172159">
    <property type="component" value="Unassembled WGS sequence"/>
</dbReference>